<dbReference type="Pfam" id="PF00814">
    <property type="entry name" value="TsaD"/>
    <property type="match status" value="1"/>
</dbReference>
<dbReference type="InterPro" id="IPR043129">
    <property type="entry name" value="ATPase_NBD"/>
</dbReference>
<protein>
    <submittedName>
        <fullName evidence="2">tRNA (Adenosine(37)-N6)-threonylcarbamoyltransferase complex dimerization subunit type 1 TsaB</fullName>
    </submittedName>
</protein>
<dbReference type="GO" id="GO:0002949">
    <property type="term" value="P:tRNA threonylcarbamoyladenosine modification"/>
    <property type="evidence" value="ECO:0007669"/>
    <property type="project" value="InterPro"/>
</dbReference>
<dbReference type="InterPro" id="IPR000905">
    <property type="entry name" value="Gcp-like_dom"/>
</dbReference>
<organism evidence="2 3">
    <name type="scientific">Mycoplasma phocoenae</name>
    <dbReference type="NCBI Taxonomy" id="754517"/>
    <lineage>
        <taxon>Bacteria</taxon>
        <taxon>Bacillati</taxon>
        <taxon>Mycoplasmatota</taxon>
        <taxon>Mollicutes</taxon>
        <taxon>Mycoplasmataceae</taxon>
        <taxon>Mycoplasma</taxon>
    </lineage>
</organism>
<dbReference type="KEGG" id="mphe:HGG69_02890"/>
<dbReference type="AlphaFoldDB" id="A0A858U7K6"/>
<dbReference type="GO" id="GO:0016740">
    <property type="term" value="F:transferase activity"/>
    <property type="evidence" value="ECO:0007669"/>
    <property type="project" value="UniProtKB-KW"/>
</dbReference>
<accession>A0A858U7K6</accession>
<evidence type="ECO:0000259" key="1">
    <source>
        <dbReference type="Pfam" id="PF00814"/>
    </source>
</evidence>
<name>A0A858U7K6_9MOLU</name>
<dbReference type="SUPFAM" id="SSF53067">
    <property type="entry name" value="Actin-like ATPase domain"/>
    <property type="match status" value="1"/>
</dbReference>
<keyword evidence="3" id="KW-1185">Reference proteome</keyword>
<dbReference type="Proteomes" id="UP000501060">
    <property type="component" value="Chromosome"/>
</dbReference>
<evidence type="ECO:0000313" key="3">
    <source>
        <dbReference type="Proteomes" id="UP000501060"/>
    </source>
</evidence>
<proteinExistence type="predicted"/>
<dbReference type="Gene3D" id="3.30.420.40">
    <property type="match status" value="1"/>
</dbReference>
<dbReference type="InterPro" id="IPR022496">
    <property type="entry name" value="T6A_TsaB"/>
</dbReference>
<gene>
    <name evidence="2" type="primary">tsaB</name>
    <name evidence="2" type="ORF">HGG69_02890</name>
</gene>
<sequence>MKLFFDTCLEDLVIALLGKDSKLVSMVKLESLKKKVDILPRIVNQILNENNININDITDMYFNIGPGSFTGSRIALVYCRTIALFKPIKLHTYQTHELINKQTNKKVIHIKASKYSAYQIIFNKDDSIESNKISTELFDSVDYDELLNNFNKYQSIFKEVTDIDSLETTYFHEAKIGGE</sequence>
<feature type="domain" description="Gcp-like" evidence="1">
    <location>
        <begin position="36"/>
        <end position="87"/>
    </location>
</feature>
<dbReference type="RefSeq" id="WP_169605284.1">
    <property type="nucleotide sequence ID" value="NZ_CP051481.1"/>
</dbReference>
<dbReference type="EMBL" id="CP051481">
    <property type="protein sequence ID" value="QJG67235.1"/>
    <property type="molecule type" value="Genomic_DNA"/>
</dbReference>
<reference evidence="2 3" key="1">
    <citation type="submission" date="2020-04" db="EMBL/GenBank/DDBJ databases">
        <title>Novel Mycoplasma species detected in Phocoena phocoena (harbor porpoise) from the USA.</title>
        <authorList>
            <person name="Volokhov D.V."/>
        </authorList>
    </citation>
    <scope>NUCLEOTIDE SEQUENCE [LARGE SCALE GENOMIC DNA]</scope>
    <source>
        <strain evidence="2 3">Phocoena C-264-GEN</strain>
    </source>
</reference>
<evidence type="ECO:0000313" key="2">
    <source>
        <dbReference type="EMBL" id="QJG67235.1"/>
    </source>
</evidence>
<dbReference type="NCBIfam" id="TIGR03725">
    <property type="entry name" value="T6A_YeaZ"/>
    <property type="match status" value="1"/>
</dbReference>
<keyword evidence="2" id="KW-0808">Transferase</keyword>
<dbReference type="Gene3D" id="3.30.420.200">
    <property type="match status" value="1"/>
</dbReference>